<evidence type="ECO:0000313" key="3">
    <source>
        <dbReference type="Proteomes" id="UP001148018"/>
    </source>
</evidence>
<gene>
    <name evidence="2" type="ORF">NHX12_009672</name>
</gene>
<proteinExistence type="predicted"/>
<evidence type="ECO:0000256" key="1">
    <source>
        <dbReference type="SAM" id="MobiDB-lite"/>
    </source>
</evidence>
<reference evidence="2" key="1">
    <citation type="submission" date="2022-07" db="EMBL/GenBank/DDBJ databases">
        <title>Chromosome-level genome of Muraenolepis orangiensis.</title>
        <authorList>
            <person name="Kim J."/>
        </authorList>
    </citation>
    <scope>NUCLEOTIDE SEQUENCE</scope>
    <source>
        <strain evidence="2">KU_S4_2022</strain>
        <tissue evidence="2">Muscle</tissue>
    </source>
</reference>
<organism evidence="2 3">
    <name type="scientific">Muraenolepis orangiensis</name>
    <name type="common">Patagonian moray cod</name>
    <dbReference type="NCBI Taxonomy" id="630683"/>
    <lineage>
        <taxon>Eukaryota</taxon>
        <taxon>Metazoa</taxon>
        <taxon>Chordata</taxon>
        <taxon>Craniata</taxon>
        <taxon>Vertebrata</taxon>
        <taxon>Euteleostomi</taxon>
        <taxon>Actinopterygii</taxon>
        <taxon>Neopterygii</taxon>
        <taxon>Teleostei</taxon>
        <taxon>Neoteleostei</taxon>
        <taxon>Acanthomorphata</taxon>
        <taxon>Zeiogadaria</taxon>
        <taxon>Gadariae</taxon>
        <taxon>Gadiformes</taxon>
        <taxon>Muraenolepidoidei</taxon>
        <taxon>Muraenolepididae</taxon>
        <taxon>Muraenolepis</taxon>
    </lineage>
</organism>
<dbReference type="Proteomes" id="UP001148018">
    <property type="component" value="Unassembled WGS sequence"/>
</dbReference>
<keyword evidence="3" id="KW-1185">Reference proteome</keyword>
<feature type="compositionally biased region" description="Basic and acidic residues" evidence="1">
    <location>
        <begin position="38"/>
        <end position="48"/>
    </location>
</feature>
<feature type="region of interest" description="Disordered" evidence="1">
    <location>
        <begin position="1"/>
        <end position="72"/>
    </location>
</feature>
<accession>A0A9Q0DI23</accession>
<comment type="caution">
    <text evidence="2">The sequence shown here is derived from an EMBL/GenBank/DDBJ whole genome shotgun (WGS) entry which is preliminary data.</text>
</comment>
<evidence type="ECO:0000313" key="2">
    <source>
        <dbReference type="EMBL" id="KAJ3588818.1"/>
    </source>
</evidence>
<name>A0A9Q0DI23_9TELE</name>
<protein>
    <submittedName>
        <fullName evidence="2">Uncharacterized protein</fullName>
    </submittedName>
</protein>
<sequence>MTSASSGPAPRGGGKLHDDTTPGCYWLKRSAVAGGPEPQERWQEDKAPWRKTQQAPTGGRDREQGWSITQVL</sequence>
<dbReference type="AlphaFoldDB" id="A0A9Q0DI23"/>
<dbReference type="EMBL" id="JANIIK010000115">
    <property type="protein sequence ID" value="KAJ3588818.1"/>
    <property type="molecule type" value="Genomic_DNA"/>
</dbReference>